<evidence type="ECO:0000313" key="1">
    <source>
        <dbReference type="EMBL" id="KAJ9663672.1"/>
    </source>
</evidence>
<comment type="caution">
    <text evidence="1">The sequence shown here is derived from an EMBL/GenBank/DDBJ whole genome shotgun (WGS) entry which is preliminary data.</text>
</comment>
<dbReference type="EMBL" id="JAPDRQ010000007">
    <property type="protein sequence ID" value="KAJ9663672.1"/>
    <property type="molecule type" value="Genomic_DNA"/>
</dbReference>
<gene>
    <name evidence="1" type="ORF">H2198_000684</name>
</gene>
<sequence length="555" mass="61249">MASTDYKEISAIARKRRAANIDAYFHVPKVDESTLPNNLVEYALKSEYYDASELDIIQSEALQILHNIKERKWTALEVAKAFCKASAFAQELTNCLTEVLYSEAMERAKYLDDYMANTGKTVGPLHGLPISLKDSFITAPHPSSIGLAHFANIPTTKDAVLVNILRSLGAVFYCKTNIPTAMMMMETNNNVWGECINPHHRKLSPGGSSGGEGALIAFRASPLGVGTDIGGSVRIPAGWCHLYGLKPSFGRFPVTGGQPSISGIELVLAVNGPMSRSLESLKLYCESVLSPTVAPWQFDHKCLPIPWRKDIIQPRGRKLRLGFIGNHDGLCHVHPPVQRALETTQKVLEAAGHEIVHWNPELHPVIVRTLVASFYDLGGTAISEVLQPYGEPVFPSMEGYSLAAKAELNMTQMRQRVLQRNLLQQQFLDDWNATATADKPPIDGIIMAISPWAAPRLGETQRNFYVGYTGVFNFLDFPACTFPVTFSDKALDPGRDMKAFHQLSDIDGRIQAEYDADFYHGAPVSLQLAGKRLEEEKVLEMVEIVADALKVANVK</sequence>
<name>A0ACC3AJN1_9EURO</name>
<organism evidence="1 2">
    <name type="scientific">Neophaeococcomyces mojaviensis</name>
    <dbReference type="NCBI Taxonomy" id="3383035"/>
    <lineage>
        <taxon>Eukaryota</taxon>
        <taxon>Fungi</taxon>
        <taxon>Dikarya</taxon>
        <taxon>Ascomycota</taxon>
        <taxon>Pezizomycotina</taxon>
        <taxon>Eurotiomycetes</taxon>
        <taxon>Chaetothyriomycetidae</taxon>
        <taxon>Chaetothyriales</taxon>
        <taxon>Chaetothyriales incertae sedis</taxon>
        <taxon>Neophaeococcomyces</taxon>
    </lineage>
</organism>
<accession>A0ACC3AJN1</accession>
<evidence type="ECO:0000313" key="2">
    <source>
        <dbReference type="Proteomes" id="UP001172386"/>
    </source>
</evidence>
<proteinExistence type="predicted"/>
<keyword evidence="2" id="KW-1185">Reference proteome</keyword>
<dbReference type="Proteomes" id="UP001172386">
    <property type="component" value="Unassembled WGS sequence"/>
</dbReference>
<protein>
    <submittedName>
        <fullName evidence="1">Uncharacterized protein</fullName>
    </submittedName>
</protein>
<reference evidence="1" key="1">
    <citation type="submission" date="2022-10" db="EMBL/GenBank/DDBJ databases">
        <title>Culturing micro-colonial fungi from biological soil crusts in the Mojave desert and describing Neophaeococcomyces mojavensis, and introducing the new genera and species Taxawa tesnikishii.</title>
        <authorList>
            <person name="Kurbessoian T."/>
            <person name="Stajich J.E."/>
        </authorList>
    </citation>
    <scope>NUCLEOTIDE SEQUENCE</scope>
    <source>
        <strain evidence="1">JES_112</strain>
    </source>
</reference>